<keyword evidence="4" id="KW-1133">Transmembrane helix</keyword>
<name>A0A6N6VUV5_9BACT</name>
<dbReference type="Proteomes" id="UP000437748">
    <property type="component" value="Unassembled WGS sequence"/>
</dbReference>
<evidence type="ECO:0000256" key="3">
    <source>
        <dbReference type="ARBA" id="ARBA00022692"/>
    </source>
</evidence>
<dbReference type="GO" id="GO:0016301">
    <property type="term" value="F:kinase activity"/>
    <property type="evidence" value="ECO:0007669"/>
    <property type="project" value="UniProtKB-KW"/>
</dbReference>
<dbReference type="Gene3D" id="3.30.450.20">
    <property type="entry name" value="PAS domain"/>
    <property type="match status" value="1"/>
</dbReference>
<evidence type="ECO:0000256" key="1">
    <source>
        <dbReference type="ARBA" id="ARBA00004651"/>
    </source>
</evidence>
<sequence length="162" mass="18912">MIFYKIKIFILIFFSLFINMNSFSKEIFTKNDVELFVQKALEYINKNGKVAALKEFTNPNGDFKKGSHGELYIFAYDFNGNVLAHGDKPKLVGYNLFHLKDPEGNYPIQKLINAVHSKDHWVKYIWINPADKKIEKKMGYCLKVDETWWIGSGLYVTEETNK</sequence>
<dbReference type="InterPro" id="IPR033480">
    <property type="entry name" value="sCache_2"/>
</dbReference>
<comment type="subcellular location">
    <subcellularLocation>
        <location evidence="1">Cell membrane</location>
        <topology evidence="1">Multi-pass membrane protein</topology>
    </subcellularLocation>
</comment>
<dbReference type="AlphaFoldDB" id="A0A6N6VUV5"/>
<keyword evidence="8" id="KW-1185">Reference proteome</keyword>
<dbReference type="InterPro" id="IPR004010">
    <property type="entry name" value="Double_Cache_2"/>
</dbReference>
<dbReference type="SMART" id="SM01049">
    <property type="entry name" value="Cache_2"/>
    <property type="match status" value="1"/>
</dbReference>
<evidence type="ECO:0000256" key="2">
    <source>
        <dbReference type="ARBA" id="ARBA00022475"/>
    </source>
</evidence>
<evidence type="ECO:0000256" key="4">
    <source>
        <dbReference type="ARBA" id="ARBA00022989"/>
    </source>
</evidence>
<dbReference type="OrthoDB" id="9791237at2"/>
<accession>A0A6N6VUV5</accession>
<dbReference type="EMBL" id="WFLM01000002">
    <property type="protein sequence ID" value="KAB8039851.1"/>
    <property type="molecule type" value="Genomic_DNA"/>
</dbReference>
<gene>
    <name evidence="7" type="ORF">GCL60_06200</name>
</gene>
<keyword evidence="3" id="KW-0812">Transmembrane</keyword>
<organism evidence="7 8">
    <name type="scientific">Silvanigrella paludirubra</name>
    <dbReference type="NCBI Taxonomy" id="2499159"/>
    <lineage>
        <taxon>Bacteria</taxon>
        <taxon>Pseudomonadati</taxon>
        <taxon>Bdellovibrionota</taxon>
        <taxon>Oligoflexia</taxon>
        <taxon>Silvanigrellales</taxon>
        <taxon>Silvanigrellaceae</taxon>
        <taxon>Silvanigrella</taxon>
    </lineage>
</organism>
<dbReference type="Pfam" id="PF08269">
    <property type="entry name" value="dCache_2"/>
    <property type="match status" value="1"/>
</dbReference>
<evidence type="ECO:0000313" key="8">
    <source>
        <dbReference type="Proteomes" id="UP000437748"/>
    </source>
</evidence>
<keyword evidence="5" id="KW-0472">Membrane</keyword>
<evidence type="ECO:0000313" key="7">
    <source>
        <dbReference type="EMBL" id="KAB8039851.1"/>
    </source>
</evidence>
<protein>
    <submittedName>
        <fullName evidence="7">Histidine kinase</fullName>
    </submittedName>
</protein>
<evidence type="ECO:0000259" key="6">
    <source>
        <dbReference type="SMART" id="SM01049"/>
    </source>
</evidence>
<dbReference type="RefSeq" id="WP_153419402.1">
    <property type="nucleotide sequence ID" value="NZ_WFLM01000002.1"/>
</dbReference>
<evidence type="ECO:0000256" key="5">
    <source>
        <dbReference type="ARBA" id="ARBA00023136"/>
    </source>
</evidence>
<dbReference type="GO" id="GO:0005886">
    <property type="term" value="C:plasma membrane"/>
    <property type="evidence" value="ECO:0007669"/>
    <property type="project" value="UniProtKB-SubCell"/>
</dbReference>
<keyword evidence="7" id="KW-0418">Kinase</keyword>
<comment type="caution">
    <text evidence="7">The sequence shown here is derived from an EMBL/GenBank/DDBJ whole genome shotgun (WGS) entry which is preliminary data.</text>
</comment>
<keyword evidence="2" id="KW-1003">Cell membrane</keyword>
<feature type="domain" description="Single Cache" evidence="6">
    <location>
        <begin position="24"/>
        <end position="109"/>
    </location>
</feature>
<keyword evidence="7" id="KW-0808">Transferase</keyword>
<reference evidence="7 8" key="1">
    <citation type="submission" date="2019-10" db="EMBL/GenBank/DDBJ databases">
        <title>New species of Slilvanegrellaceae.</title>
        <authorList>
            <person name="Pitt A."/>
            <person name="Hahn M.W."/>
        </authorList>
    </citation>
    <scope>NUCLEOTIDE SEQUENCE [LARGE SCALE GENOMIC DNA]</scope>
    <source>
        <strain evidence="7 8">SP-Ram-0.45-NSY-1</strain>
    </source>
</reference>
<proteinExistence type="predicted"/>